<evidence type="ECO:0000313" key="2">
    <source>
        <dbReference type="EMBL" id="SQI41883.1"/>
    </source>
</evidence>
<proteinExistence type="predicted"/>
<sequence>MKTVIAASLLSLFMLAGCSSSPSVGNWSRENTAAETVNADRIQCEEESRLSANSGYHLDAIDSGGTDEAINNILVQEKQQVDKVGECMKAKGYDNY</sequence>
<keyword evidence="3" id="KW-1185">Reference proteome</keyword>
<dbReference type="EMBL" id="LS483470">
    <property type="protein sequence ID" value="SQI41883.1"/>
    <property type="molecule type" value="Genomic_DNA"/>
</dbReference>
<reference evidence="2 3" key="1">
    <citation type="submission" date="2018-06" db="EMBL/GenBank/DDBJ databases">
        <authorList>
            <consortium name="Pathogen Informatics"/>
            <person name="Doyle S."/>
        </authorList>
    </citation>
    <scope>NUCLEOTIDE SEQUENCE [LARGE SCALE GENOMIC DNA]</scope>
    <source>
        <strain evidence="2 3">NCTC12151</strain>
    </source>
</reference>
<evidence type="ECO:0000256" key="1">
    <source>
        <dbReference type="SAM" id="SignalP"/>
    </source>
</evidence>
<feature type="chain" id="PRO_5015888458" description="Lipoprotein" evidence="1">
    <location>
        <begin position="17"/>
        <end position="96"/>
    </location>
</feature>
<dbReference type="AlphaFoldDB" id="A0A2X4USQ5"/>
<evidence type="ECO:0008006" key="4">
    <source>
        <dbReference type="Google" id="ProtNLM"/>
    </source>
</evidence>
<dbReference type="PROSITE" id="PS51257">
    <property type="entry name" value="PROKAR_LIPOPROTEIN"/>
    <property type="match status" value="1"/>
</dbReference>
<organism evidence="2 3">
    <name type="scientific">Leminorella richardii</name>
    <dbReference type="NCBI Taxonomy" id="158841"/>
    <lineage>
        <taxon>Bacteria</taxon>
        <taxon>Pseudomonadati</taxon>
        <taxon>Pseudomonadota</taxon>
        <taxon>Gammaproteobacteria</taxon>
        <taxon>Enterobacterales</taxon>
        <taxon>Budviciaceae</taxon>
        <taxon>Leminorella</taxon>
    </lineage>
</organism>
<gene>
    <name evidence="2" type="ORF">NCTC12151_02397</name>
</gene>
<protein>
    <recommendedName>
        <fullName evidence="4">Lipoprotein</fullName>
    </recommendedName>
</protein>
<dbReference type="KEGG" id="lri:NCTC12151_02397"/>
<accession>A0A2X4USQ5</accession>
<evidence type="ECO:0000313" key="3">
    <source>
        <dbReference type="Proteomes" id="UP000249005"/>
    </source>
</evidence>
<feature type="signal peptide" evidence="1">
    <location>
        <begin position="1"/>
        <end position="16"/>
    </location>
</feature>
<keyword evidence="1" id="KW-0732">Signal</keyword>
<dbReference type="Proteomes" id="UP000249005">
    <property type="component" value="Chromosome 1"/>
</dbReference>
<dbReference type="OrthoDB" id="6637760at2"/>
<dbReference type="RefSeq" id="WP_111740848.1">
    <property type="nucleotide sequence ID" value="NZ_LR698987.1"/>
</dbReference>
<name>A0A2X4USQ5_9GAMM</name>